<dbReference type="EC" id="2.1.1.197" evidence="1"/>
<keyword evidence="2" id="KW-1185">Reference proteome</keyword>
<dbReference type="GO" id="GO:0032259">
    <property type="term" value="P:methylation"/>
    <property type="evidence" value="ECO:0007669"/>
    <property type="project" value="UniProtKB-KW"/>
</dbReference>
<dbReference type="EMBL" id="SJPP01000001">
    <property type="protein sequence ID" value="TWU12638.1"/>
    <property type="molecule type" value="Genomic_DNA"/>
</dbReference>
<name>A0A5C6BKK7_9PLAN</name>
<keyword evidence="1" id="KW-0489">Methyltransferase</keyword>
<dbReference type="AlphaFoldDB" id="A0A5C6BKK7"/>
<dbReference type="PANTHER" id="PTHR43861">
    <property type="entry name" value="TRANS-ACONITATE 2-METHYLTRANSFERASE-RELATED"/>
    <property type="match status" value="1"/>
</dbReference>
<dbReference type="Gene3D" id="3.40.50.150">
    <property type="entry name" value="Vaccinia Virus protein VP39"/>
    <property type="match status" value="1"/>
</dbReference>
<dbReference type="CDD" id="cd02440">
    <property type="entry name" value="AdoMet_MTases"/>
    <property type="match status" value="1"/>
</dbReference>
<organism evidence="1 2">
    <name type="scientific">Symmachiella macrocystis</name>
    <dbReference type="NCBI Taxonomy" id="2527985"/>
    <lineage>
        <taxon>Bacteria</taxon>
        <taxon>Pseudomonadati</taxon>
        <taxon>Planctomycetota</taxon>
        <taxon>Planctomycetia</taxon>
        <taxon>Planctomycetales</taxon>
        <taxon>Planctomycetaceae</taxon>
        <taxon>Symmachiella</taxon>
    </lineage>
</organism>
<dbReference type="Proteomes" id="UP000320735">
    <property type="component" value="Unassembled WGS sequence"/>
</dbReference>
<dbReference type="Pfam" id="PF13489">
    <property type="entry name" value="Methyltransf_23"/>
    <property type="match status" value="1"/>
</dbReference>
<protein>
    <submittedName>
        <fullName evidence="1">Malonyl-[acyl-carrier protein] O-methyltransferase</fullName>
        <ecNumber evidence="1">2.1.1.197</ecNumber>
    </submittedName>
</protein>
<accession>A0A5C6BKK7</accession>
<evidence type="ECO:0000313" key="2">
    <source>
        <dbReference type="Proteomes" id="UP000320735"/>
    </source>
</evidence>
<dbReference type="SUPFAM" id="SSF53335">
    <property type="entry name" value="S-adenosyl-L-methionine-dependent methyltransferases"/>
    <property type="match status" value="1"/>
</dbReference>
<sequence length="234" mass="26007">MTNVSEIEYYNDRWSENTADRISGRRLLRASTIINEIAALNVTDPRILDFGCGNGSLAAIMRHFGTITAIDYSPAAIEAAANLFDGITFLSGDALTVPLPESSFDIIVSQEVIEHVHDQPGYIARARKLIAPGGFLILTTPNAYTFYRGGEYEKLKKGDKLQPREDILSIAELRRIVSPHFTIQQLYTICASGRKGLFRIINSPTLQRWLPFWSKINPACKLGLHTILVAQAKS</sequence>
<dbReference type="GO" id="GO:0102130">
    <property type="term" value="F:malonyl-CoA methyltransferase activity"/>
    <property type="evidence" value="ECO:0007669"/>
    <property type="project" value="UniProtKB-EC"/>
</dbReference>
<evidence type="ECO:0000313" key="1">
    <source>
        <dbReference type="EMBL" id="TWU12638.1"/>
    </source>
</evidence>
<keyword evidence="1" id="KW-0808">Transferase</keyword>
<reference evidence="1 2" key="1">
    <citation type="submission" date="2019-02" db="EMBL/GenBank/DDBJ databases">
        <title>Deep-cultivation of Planctomycetes and their phenomic and genomic characterization uncovers novel biology.</title>
        <authorList>
            <person name="Wiegand S."/>
            <person name="Jogler M."/>
            <person name="Boedeker C."/>
            <person name="Pinto D."/>
            <person name="Vollmers J."/>
            <person name="Rivas-Marin E."/>
            <person name="Kohn T."/>
            <person name="Peeters S.H."/>
            <person name="Heuer A."/>
            <person name="Rast P."/>
            <person name="Oberbeckmann S."/>
            <person name="Bunk B."/>
            <person name="Jeske O."/>
            <person name="Meyerdierks A."/>
            <person name="Storesund J.E."/>
            <person name="Kallscheuer N."/>
            <person name="Luecker S."/>
            <person name="Lage O.M."/>
            <person name="Pohl T."/>
            <person name="Merkel B.J."/>
            <person name="Hornburger P."/>
            <person name="Mueller R.-W."/>
            <person name="Bruemmer F."/>
            <person name="Labrenz M."/>
            <person name="Spormann A.M."/>
            <person name="Op Den Camp H."/>
            <person name="Overmann J."/>
            <person name="Amann R."/>
            <person name="Jetten M.S.M."/>
            <person name="Mascher T."/>
            <person name="Medema M.H."/>
            <person name="Devos D.P."/>
            <person name="Kaster A.-K."/>
            <person name="Ovreas L."/>
            <person name="Rohde M."/>
            <person name="Galperin M.Y."/>
            <person name="Jogler C."/>
        </authorList>
    </citation>
    <scope>NUCLEOTIDE SEQUENCE [LARGE SCALE GENOMIC DNA]</scope>
    <source>
        <strain evidence="1 2">CA54</strain>
    </source>
</reference>
<gene>
    <name evidence="1" type="primary">bioC_1</name>
    <name evidence="1" type="ORF">CA54_14620</name>
</gene>
<comment type="caution">
    <text evidence="1">The sequence shown here is derived from an EMBL/GenBank/DDBJ whole genome shotgun (WGS) entry which is preliminary data.</text>
</comment>
<proteinExistence type="predicted"/>
<dbReference type="InterPro" id="IPR029063">
    <property type="entry name" value="SAM-dependent_MTases_sf"/>
</dbReference>